<dbReference type="Gene3D" id="1.25.40.10">
    <property type="entry name" value="Tetratricopeptide repeat domain"/>
    <property type="match status" value="1"/>
</dbReference>
<comment type="similarity">
    <text evidence="1">Belongs to the TTC38 family.</text>
</comment>
<keyword evidence="6" id="KW-1185">Reference proteome</keyword>
<dbReference type="Pfam" id="PF13432">
    <property type="entry name" value="TPR_16"/>
    <property type="match status" value="1"/>
</dbReference>
<dbReference type="OrthoDB" id="9815900at2"/>
<evidence type="ECO:0000256" key="4">
    <source>
        <dbReference type="ARBA" id="ARBA00022803"/>
    </source>
</evidence>
<dbReference type="InterPro" id="IPR011990">
    <property type="entry name" value="TPR-like_helical_dom_sf"/>
</dbReference>
<evidence type="ECO:0000313" key="6">
    <source>
        <dbReference type="Proteomes" id="UP000269692"/>
    </source>
</evidence>
<evidence type="ECO:0000256" key="3">
    <source>
        <dbReference type="ARBA" id="ARBA00022737"/>
    </source>
</evidence>
<comment type="caution">
    <text evidence="5">The sequence shown here is derived from an EMBL/GenBank/DDBJ whole genome shotgun (WGS) entry which is preliminary data.</text>
</comment>
<reference evidence="5 6" key="1">
    <citation type="submission" date="2018-10" db="EMBL/GenBank/DDBJ databases">
        <title>Xanthobacter tagetidis genome sequencing and assembly.</title>
        <authorList>
            <person name="Maclea K.S."/>
            <person name="Goen A.E."/>
            <person name="Fatima S.A."/>
        </authorList>
    </citation>
    <scope>NUCLEOTIDE SEQUENCE [LARGE SCALE GENOMIC DNA]</scope>
    <source>
        <strain evidence="5 6">ATCC 700314</strain>
    </source>
</reference>
<evidence type="ECO:0000256" key="1">
    <source>
        <dbReference type="ARBA" id="ARBA00005857"/>
    </source>
</evidence>
<evidence type="ECO:0000313" key="5">
    <source>
        <dbReference type="EMBL" id="RLP81113.1"/>
    </source>
</evidence>
<sequence>MHQDVRGLDVTTTSPKAVAHLDLAVADYLNYGTSASAEVKAALAEDPSCVLAQCYRGYLLMMLENPAVFPKLRQTLAELEQAGGDITERERLHLSALKAWVKGDLMNACLAWEQVLNQWPQDLMALKLHHTMAFYTGRNNVLRAVVAGALGAWDEATPGYSHVQGMYAYALEECGAYADAERWGRAAVEGNPEDLWAIHSVAHVMEMQGRFDEGADWLDYSRDDWANKNFFKAHVWWHRGLFHIVAENYDRALRVFDEDLSSLNSETYIDVSNQAAFLKRLQIAGVDVGNRWDLLAEHSATRIHDHILPFRDAHFCLALAAKGRFDTAREQIQSMAVFAKDGESWNARTTQAVLIPLCEAMIAYEGGDHAKACDILWPMRNELAPIGGSLAQRDLFAQILIDAAVRAGRLPMARNLLSERVALFPRGRRGWREYGKVLADLGELDLAAKAHRSAETLSSPAAA</sequence>
<dbReference type="PANTHER" id="PTHR16263">
    <property type="entry name" value="TETRATRICOPEPTIDE REPEAT PROTEIN 38"/>
    <property type="match status" value="1"/>
</dbReference>
<name>A0A3L7AKQ8_9HYPH</name>
<organism evidence="5 6">
    <name type="scientific">Xanthobacter tagetidis</name>
    <dbReference type="NCBI Taxonomy" id="60216"/>
    <lineage>
        <taxon>Bacteria</taxon>
        <taxon>Pseudomonadati</taxon>
        <taxon>Pseudomonadota</taxon>
        <taxon>Alphaproteobacteria</taxon>
        <taxon>Hyphomicrobiales</taxon>
        <taxon>Xanthobacteraceae</taxon>
        <taxon>Xanthobacter</taxon>
    </lineage>
</organism>
<dbReference type="Proteomes" id="UP000269692">
    <property type="component" value="Unassembled WGS sequence"/>
</dbReference>
<dbReference type="PANTHER" id="PTHR16263:SF4">
    <property type="entry name" value="TETRATRICOPEPTIDE REPEAT PROTEIN 38"/>
    <property type="match status" value="1"/>
</dbReference>
<keyword evidence="3" id="KW-0677">Repeat</keyword>
<dbReference type="InterPro" id="IPR033891">
    <property type="entry name" value="TTC38"/>
</dbReference>
<gene>
    <name evidence="5" type="ORF">D9R14_03725</name>
</gene>
<protein>
    <recommendedName>
        <fullName evidence="2">Tetratricopeptide repeat protein 38</fullName>
    </recommendedName>
</protein>
<dbReference type="CDD" id="cd05804">
    <property type="entry name" value="StaR_like"/>
    <property type="match status" value="1"/>
</dbReference>
<proteinExistence type="inferred from homology"/>
<evidence type="ECO:0000256" key="2">
    <source>
        <dbReference type="ARBA" id="ARBA00019992"/>
    </source>
</evidence>
<dbReference type="RefSeq" id="WP_121621965.1">
    <property type="nucleotide sequence ID" value="NZ_JACIIW010000003.1"/>
</dbReference>
<accession>A0A3L7AKQ8</accession>
<dbReference type="EMBL" id="RCTF01000002">
    <property type="protein sequence ID" value="RLP81113.1"/>
    <property type="molecule type" value="Genomic_DNA"/>
</dbReference>
<dbReference type="SUPFAM" id="SSF48452">
    <property type="entry name" value="TPR-like"/>
    <property type="match status" value="1"/>
</dbReference>
<keyword evidence="4" id="KW-0802">TPR repeat</keyword>
<dbReference type="AlphaFoldDB" id="A0A3L7AKQ8"/>